<comment type="caution">
    <text evidence="2">The sequence shown here is derived from an EMBL/GenBank/DDBJ whole genome shotgun (WGS) entry which is preliminary data.</text>
</comment>
<gene>
    <name evidence="2" type="ORF">CDAR_265991</name>
</gene>
<accession>A0AAV4QSS3</accession>
<feature type="region of interest" description="Disordered" evidence="1">
    <location>
        <begin position="76"/>
        <end position="96"/>
    </location>
</feature>
<evidence type="ECO:0000313" key="3">
    <source>
        <dbReference type="Proteomes" id="UP001054837"/>
    </source>
</evidence>
<organism evidence="2 3">
    <name type="scientific">Caerostris darwini</name>
    <dbReference type="NCBI Taxonomy" id="1538125"/>
    <lineage>
        <taxon>Eukaryota</taxon>
        <taxon>Metazoa</taxon>
        <taxon>Ecdysozoa</taxon>
        <taxon>Arthropoda</taxon>
        <taxon>Chelicerata</taxon>
        <taxon>Arachnida</taxon>
        <taxon>Araneae</taxon>
        <taxon>Araneomorphae</taxon>
        <taxon>Entelegynae</taxon>
        <taxon>Araneoidea</taxon>
        <taxon>Araneidae</taxon>
        <taxon>Caerostris</taxon>
    </lineage>
</organism>
<protein>
    <submittedName>
        <fullName evidence="2">Uncharacterized protein</fullName>
    </submittedName>
</protein>
<proteinExistence type="predicted"/>
<evidence type="ECO:0000313" key="2">
    <source>
        <dbReference type="EMBL" id="GIY12295.1"/>
    </source>
</evidence>
<reference evidence="2 3" key="1">
    <citation type="submission" date="2021-06" db="EMBL/GenBank/DDBJ databases">
        <title>Caerostris darwini draft genome.</title>
        <authorList>
            <person name="Kono N."/>
            <person name="Arakawa K."/>
        </authorList>
    </citation>
    <scope>NUCLEOTIDE SEQUENCE [LARGE SCALE GENOMIC DNA]</scope>
</reference>
<sequence length="96" mass="11076">MSLGGSKKKSILMKQIFIFYRHRYYRNSETTCHRQVHQGSLFSIVHQFSERTKLSVIYSFLSIGSVTFFNKLPRSKSEEETSHPAPHEGHPSVCEG</sequence>
<evidence type="ECO:0000256" key="1">
    <source>
        <dbReference type="SAM" id="MobiDB-lite"/>
    </source>
</evidence>
<dbReference type="EMBL" id="BPLQ01005017">
    <property type="protein sequence ID" value="GIY12295.1"/>
    <property type="molecule type" value="Genomic_DNA"/>
</dbReference>
<feature type="compositionally biased region" description="Basic and acidic residues" evidence="1">
    <location>
        <begin position="76"/>
        <end position="90"/>
    </location>
</feature>
<dbReference type="Proteomes" id="UP001054837">
    <property type="component" value="Unassembled WGS sequence"/>
</dbReference>
<name>A0AAV4QSS3_9ARAC</name>
<dbReference type="AlphaFoldDB" id="A0AAV4QSS3"/>
<keyword evidence="3" id="KW-1185">Reference proteome</keyword>